<dbReference type="GO" id="GO:0005737">
    <property type="term" value="C:cytoplasm"/>
    <property type="evidence" value="ECO:0007669"/>
    <property type="project" value="TreeGrafter"/>
</dbReference>
<organism evidence="2 3">
    <name type="scientific">Peltaster fructicola</name>
    <dbReference type="NCBI Taxonomy" id="286661"/>
    <lineage>
        <taxon>Eukaryota</taxon>
        <taxon>Fungi</taxon>
        <taxon>Dikarya</taxon>
        <taxon>Ascomycota</taxon>
        <taxon>Pezizomycotina</taxon>
        <taxon>Dothideomycetes</taxon>
        <taxon>Dothideomycetes incertae sedis</taxon>
        <taxon>Peltaster</taxon>
    </lineage>
</organism>
<accession>A0A6H0XSS1</accession>
<evidence type="ECO:0000259" key="1">
    <source>
        <dbReference type="Pfam" id="PF01370"/>
    </source>
</evidence>
<dbReference type="AlphaFoldDB" id="A0A6H0XSS1"/>
<evidence type="ECO:0000313" key="2">
    <source>
        <dbReference type="EMBL" id="QIW97694.1"/>
    </source>
</evidence>
<dbReference type="PANTHER" id="PTHR48079">
    <property type="entry name" value="PROTEIN YEEZ"/>
    <property type="match status" value="1"/>
</dbReference>
<feature type="domain" description="NAD-dependent epimerase/dehydratase" evidence="1">
    <location>
        <begin position="156"/>
        <end position="238"/>
    </location>
</feature>
<gene>
    <name evidence="2" type="ORF">AMS68_003212</name>
</gene>
<dbReference type="GO" id="GO:0004029">
    <property type="term" value="F:aldehyde dehydrogenase (NAD+) activity"/>
    <property type="evidence" value="ECO:0007669"/>
    <property type="project" value="TreeGrafter"/>
</dbReference>
<dbReference type="InterPro" id="IPR051783">
    <property type="entry name" value="NAD(P)-dependent_oxidoreduct"/>
</dbReference>
<protein>
    <recommendedName>
        <fullName evidence="1">NAD-dependent epimerase/dehydratase domain-containing protein</fullName>
    </recommendedName>
</protein>
<keyword evidence="3" id="KW-1185">Reference proteome</keyword>
<dbReference type="InterPro" id="IPR036291">
    <property type="entry name" value="NAD(P)-bd_dom_sf"/>
</dbReference>
<dbReference type="SUPFAM" id="SSF51735">
    <property type="entry name" value="NAD(P)-binding Rossmann-fold domains"/>
    <property type="match status" value="1"/>
</dbReference>
<reference evidence="2 3" key="1">
    <citation type="journal article" date="2016" name="Sci. Rep.">
        <title>Peltaster fructicola genome reveals evolution from an invasive phytopathogen to an ectophytic parasite.</title>
        <authorList>
            <person name="Xu C."/>
            <person name="Chen H."/>
            <person name="Gleason M.L."/>
            <person name="Xu J.R."/>
            <person name="Liu H."/>
            <person name="Zhang R."/>
            <person name="Sun G."/>
        </authorList>
    </citation>
    <scope>NUCLEOTIDE SEQUENCE [LARGE SCALE GENOMIC DNA]</scope>
    <source>
        <strain evidence="2 3">LNHT1506</strain>
    </source>
</reference>
<dbReference type="EMBL" id="CP051140">
    <property type="protein sequence ID" value="QIW97694.1"/>
    <property type="molecule type" value="Genomic_DNA"/>
</dbReference>
<name>A0A6H0XSS1_9PEZI</name>
<dbReference type="InterPro" id="IPR001509">
    <property type="entry name" value="Epimerase_deHydtase"/>
</dbReference>
<sequence>MTLKIFITGVTGYIGGDAAYAIAKAHPEYEYAFLVRTQEKADVVKKAFPDCRTVIGDNDSTDLLKKEAAEADIVLHTADSSDNENAAKAIRDGLIAGHSKEKPGFWLHTGGTGILTTSDAKAGNVGVYSDKLYNDWDRVHEVTSLPDDAFHRNVDIIVLEASKKHSDVLKTVIVCPPTIYGKGRGPSSTRGRQAYELSKMVLQQQVTPIFGEGKARWFNVHVHDLSDVFVRLVDAVADKNLSPEIWGEKGYLFTENGQHYWSELARVIGKEAVKAGFVSSAPEKVLSQDAAEKQAGSEGVSWSLNSRAEAIRARKVLGWSPKERSLEDEVPTIVQSEHELLSKK</sequence>
<dbReference type="OrthoDB" id="2130169at2759"/>
<evidence type="ECO:0000313" key="3">
    <source>
        <dbReference type="Proteomes" id="UP000503462"/>
    </source>
</evidence>
<dbReference type="Gene3D" id="3.40.50.720">
    <property type="entry name" value="NAD(P)-binding Rossmann-like Domain"/>
    <property type="match status" value="2"/>
</dbReference>
<dbReference type="PANTHER" id="PTHR48079:SF6">
    <property type="entry name" value="NAD(P)-BINDING DOMAIN-CONTAINING PROTEIN-RELATED"/>
    <property type="match status" value="1"/>
</dbReference>
<proteinExistence type="predicted"/>
<dbReference type="Pfam" id="PF01370">
    <property type="entry name" value="Epimerase"/>
    <property type="match status" value="1"/>
</dbReference>
<dbReference type="Proteomes" id="UP000503462">
    <property type="component" value="Chromosome 2"/>
</dbReference>